<proteinExistence type="predicted"/>
<dbReference type="PANTHER" id="PTHR46387:SF2">
    <property type="entry name" value="RIBONUCLEASE HI"/>
    <property type="match status" value="1"/>
</dbReference>
<dbReference type="NCBIfam" id="NF005822">
    <property type="entry name" value="PRK07708.1"/>
    <property type="match status" value="1"/>
</dbReference>
<dbReference type="InterPro" id="IPR036397">
    <property type="entry name" value="RNaseH_sf"/>
</dbReference>
<dbReference type="CDD" id="cd09279">
    <property type="entry name" value="RNase_HI_like"/>
    <property type="match status" value="1"/>
</dbReference>
<dbReference type="AlphaFoldDB" id="A0AAX0RZY1"/>
<accession>A0AAX0RZY1</accession>
<dbReference type="InterPro" id="IPR012337">
    <property type="entry name" value="RNaseH-like_sf"/>
</dbReference>
<dbReference type="Pfam" id="PF13456">
    <property type="entry name" value="RVT_3"/>
    <property type="match status" value="1"/>
</dbReference>
<sequence length="219" mass="25387">MQWTYHASKKPTADFVSDWLDAGTALVITEDLEKAGRLKEVEFKDEFDTIWTKKELKKLLTEVEEEPQDVTVFFDGGFQKEQRVAGIGAAIYYRQGKKHWRIRTNLRLEQFESNNEAEYAAFYEAVRQMEELGVHHQSCLFKGDSLVVLNQLSGEWPCMEGNLNKWLDRIEAKLEKLKIIPVYKPISRKENQEADRLATLALQGEVIFSKLEIAELKES</sequence>
<dbReference type="Gene3D" id="3.30.420.10">
    <property type="entry name" value="Ribonuclease H-like superfamily/Ribonuclease H"/>
    <property type="match status" value="1"/>
</dbReference>
<name>A0AAX0RZY1_9BACI</name>
<protein>
    <recommendedName>
        <fullName evidence="1">RNase H type-1 domain-containing protein</fullName>
    </recommendedName>
</protein>
<dbReference type="SUPFAM" id="SSF53098">
    <property type="entry name" value="Ribonuclease H-like"/>
    <property type="match status" value="1"/>
</dbReference>
<reference evidence="2 3" key="1">
    <citation type="submission" date="2017-09" db="EMBL/GenBank/DDBJ databases">
        <title>Large-scale bioinformatics analysis of Bacillus genomes uncovers conserved roles of natural products in bacterial physiology.</title>
        <authorList>
            <consortium name="Agbiome Team Llc"/>
            <person name="Bleich R.M."/>
            <person name="Kirk G.J."/>
            <person name="Santa Maria K.C."/>
            <person name="Allen S.E."/>
            <person name="Farag S."/>
            <person name="Shank E.A."/>
            <person name="Bowers A."/>
        </authorList>
    </citation>
    <scope>NUCLEOTIDE SEQUENCE [LARGE SCALE GENOMIC DNA]</scope>
    <source>
        <strain evidence="2 3">AFS003229</strain>
    </source>
</reference>
<gene>
    <name evidence="2" type="ORF">CN689_18290</name>
</gene>
<dbReference type="InterPro" id="IPR002156">
    <property type="entry name" value="RNaseH_domain"/>
</dbReference>
<evidence type="ECO:0000313" key="2">
    <source>
        <dbReference type="EMBL" id="PEJ31278.1"/>
    </source>
</evidence>
<comment type="caution">
    <text evidence="2">The sequence shown here is derived from an EMBL/GenBank/DDBJ whole genome shotgun (WGS) entry which is preliminary data.</text>
</comment>
<evidence type="ECO:0000313" key="3">
    <source>
        <dbReference type="Proteomes" id="UP000220106"/>
    </source>
</evidence>
<dbReference type="GO" id="GO:0003676">
    <property type="term" value="F:nucleic acid binding"/>
    <property type="evidence" value="ECO:0007669"/>
    <property type="project" value="InterPro"/>
</dbReference>
<organism evidence="2 3">
    <name type="scientific">Peribacillus butanolivorans</name>
    <dbReference type="NCBI Taxonomy" id="421767"/>
    <lineage>
        <taxon>Bacteria</taxon>
        <taxon>Bacillati</taxon>
        <taxon>Bacillota</taxon>
        <taxon>Bacilli</taxon>
        <taxon>Bacillales</taxon>
        <taxon>Bacillaceae</taxon>
        <taxon>Peribacillus</taxon>
    </lineage>
</organism>
<dbReference type="Proteomes" id="UP000220106">
    <property type="component" value="Unassembled WGS sequence"/>
</dbReference>
<dbReference type="PANTHER" id="PTHR46387">
    <property type="entry name" value="POLYNUCLEOTIDYL TRANSFERASE, RIBONUCLEASE H-LIKE SUPERFAMILY PROTEIN"/>
    <property type="match status" value="1"/>
</dbReference>
<dbReference type="EMBL" id="NUEQ01000032">
    <property type="protein sequence ID" value="PEJ31278.1"/>
    <property type="molecule type" value="Genomic_DNA"/>
</dbReference>
<dbReference type="GO" id="GO:0004523">
    <property type="term" value="F:RNA-DNA hybrid ribonuclease activity"/>
    <property type="evidence" value="ECO:0007669"/>
    <property type="project" value="InterPro"/>
</dbReference>
<dbReference type="PROSITE" id="PS50879">
    <property type="entry name" value="RNASE_H_1"/>
    <property type="match status" value="1"/>
</dbReference>
<evidence type="ECO:0000259" key="1">
    <source>
        <dbReference type="PROSITE" id="PS50879"/>
    </source>
</evidence>
<feature type="domain" description="RNase H type-1" evidence="1">
    <location>
        <begin position="66"/>
        <end position="203"/>
    </location>
</feature>